<accession>A0A8S1FCX1</accession>
<protein>
    <submittedName>
        <fullName evidence="1">Uncharacterized protein</fullName>
    </submittedName>
</protein>
<sequence length="111" mass="13268">MDLSCEDFRRSVQEEIDYHIEEFREVLRQGDEYVLTEELRPFIDEFVSVKERLDTLKAECLRGNCRHLRASFLIEKLDRIHVRACNVICIFLIERARAMGLIEQGFYPSRE</sequence>
<reference evidence="1 2" key="1">
    <citation type="submission" date="2020-04" db="EMBL/GenBank/DDBJ databases">
        <authorList>
            <person name="Laetsch R D."/>
            <person name="Stevens L."/>
            <person name="Kumar S."/>
            <person name="Blaxter L. M."/>
        </authorList>
    </citation>
    <scope>NUCLEOTIDE SEQUENCE [LARGE SCALE GENOMIC DNA]</scope>
</reference>
<gene>
    <name evidence="1" type="ORF">CBOVIS_LOCUS13036</name>
</gene>
<comment type="caution">
    <text evidence="1">The sequence shown here is derived from an EMBL/GenBank/DDBJ whole genome shotgun (WGS) entry which is preliminary data.</text>
</comment>
<keyword evidence="2" id="KW-1185">Reference proteome</keyword>
<dbReference type="AlphaFoldDB" id="A0A8S1FCX1"/>
<proteinExistence type="predicted"/>
<evidence type="ECO:0000313" key="2">
    <source>
        <dbReference type="Proteomes" id="UP000494206"/>
    </source>
</evidence>
<dbReference type="Proteomes" id="UP000494206">
    <property type="component" value="Unassembled WGS sequence"/>
</dbReference>
<organism evidence="1 2">
    <name type="scientific">Caenorhabditis bovis</name>
    <dbReference type="NCBI Taxonomy" id="2654633"/>
    <lineage>
        <taxon>Eukaryota</taxon>
        <taxon>Metazoa</taxon>
        <taxon>Ecdysozoa</taxon>
        <taxon>Nematoda</taxon>
        <taxon>Chromadorea</taxon>
        <taxon>Rhabditida</taxon>
        <taxon>Rhabditina</taxon>
        <taxon>Rhabditomorpha</taxon>
        <taxon>Rhabditoidea</taxon>
        <taxon>Rhabditidae</taxon>
        <taxon>Peloderinae</taxon>
        <taxon>Caenorhabditis</taxon>
    </lineage>
</organism>
<name>A0A8S1FCX1_9PELO</name>
<dbReference type="EMBL" id="CADEPM010000015">
    <property type="protein sequence ID" value="CAB3411661.1"/>
    <property type="molecule type" value="Genomic_DNA"/>
</dbReference>
<evidence type="ECO:0000313" key="1">
    <source>
        <dbReference type="EMBL" id="CAB3411661.1"/>
    </source>
</evidence>